<dbReference type="Proteomes" id="UP000318571">
    <property type="component" value="Chromosome 8"/>
</dbReference>
<evidence type="ECO:0008006" key="3">
    <source>
        <dbReference type="Google" id="ProtNLM"/>
    </source>
</evidence>
<evidence type="ECO:0000313" key="1">
    <source>
        <dbReference type="EMBL" id="TRY60919.1"/>
    </source>
</evidence>
<dbReference type="InterPro" id="IPR016187">
    <property type="entry name" value="CTDL_fold"/>
</dbReference>
<name>A0A553N661_TIGCA</name>
<protein>
    <recommendedName>
        <fullName evidence="3">C-type lectin domain-containing protein</fullName>
    </recommendedName>
</protein>
<dbReference type="EMBL" id="VCGU01000459">
    <property type="protein sequence ID" value="TRY60919.1"/>
    <property type="molecule type" value="Genomic_DNA"/>
</dbReference>
<evidence type="ECO:0000313" key="2">
    <source>
        <dbReference type="Proteomes" id="UP000318571"/>
    </source>
</evidence>
<proteinExistence type="predicted"/>
<organism evidence="1 2">
    <name type="scientific">Tigriopus californicus</name>
    <name type="common">Marine copepod</name>
    <dbReference type="NCBI Taxonomy" id="6832"/>
    <lineage>
        <taxon>Eukaryota</taxon>
        <taxon>Metazoa</taxon>
        <taxon>Ecdysozoa</taxon>
        <taxon>Arthropoda</taxon>
        <taxon>Crustacea</taxon>
        <taxon>Multicrustacea</taxon>
        <taxon>Hexanauplia</taxon>
        <taxon>Copepoda</taxon>
        <taxon>Harpacticoida</taxon>
        <taxon>Harpacticidae</taxon>
        <taxon>Tigriopus</taxon>
    </lineage>
</organism>
<accession>A0A553N661</accession>
<dbReference type="InterPro" id="IPR016186">
    <property type="entry name" value="C-type_lectin-like/link_sf"/>
</dbReference>
<comment type="caution">
    <text evidence="1">The sequence shown here is derived from an EMBL/GenBank/DDBJ whole genome shotgun (WGS) entry which is preliminary data.</text>
</comment>
<dbReference type="SUPFAM" id="SSF56436">
    <property type="entry name" value="C-type lectin-like"/>
    <property type="match status" value="1"/>
</dbReference>
<dbReference type="AlphaFoldDB" id="A0A553N661"/>
<dbReference type="Gene3D" id="3.10.100.10">
    <property type="entry name" value="Mannose-Binding Protein A, subunit A"/>
    <property type="match status" value="1"/>
</dbReference>
<reference evidence="1 2" key="1">
    <citation type="journal article" date="2018" name="Nat. Ecol. Evol.">
        <title>Genomic signatures of mitonuclear coevolution across populations of Tigriopus californicus.</title>
        <authorList>
            <person name="Barreto F.S."/>
            <person name="Watson E.T."/>
            <person name="Lima T.G."/>
            <person name="Willett C.S."/>
            <person name="Edmands S."/>
            <person name="Li W."/>
            <person name="Burton R.S."/>
        </authorList>
    </citation>
    <scope>NUCLEOTIDE SEQUENCE [LARGE SCALE GENOMIC DNA]</scope>
    <source>
        <strain evidence="1 2">San Diego</strain>
    </source>
</reference>
<sequence>MTELNFENALTFCQSCQSGYSLAKIGTSFEFDGTKRAIDAFTSGEDTEVYVSLQNKDGIKCKSKYNMKCNAKLQNGYGRTLADLNHLDLDIDEEMCILYDTEEQLFEEASCNEAGYVICEKDTEPPPCGDKNLYFNLYGTITKSEAELQCQTH</sequence>
<keyword evidence="2" id="KW-1185">Reference proteome</keyword>
<feature type="non-terminal residue" evidence="1">
    <location>
        <position position="153"/>
    </location>
</feature>
<gene>
    <name evidence="1" type="ORF">TCAL_12786</name>
</gene>